<keyword evidence="2" id="KW-0805">Transcription regulation</keyword>
<dbReference type="EMBL" id="BQKI01000082">
    <property type="protein sequence ID" value="GJN31681.1"/>
    <property type="molecule type" value="Genomic_DNA"/>
</dbReference>
<evidence type="ECO:0000259" key="4">
    <source>
        <dbReference type="PROSITE" id="PS50888"/>
    </source>
</evidence>
<accession>A0AAV5FYD5</accession>
<dbReference type="PANTHER" id="PTHR45959">
    <property type="entry name" value="BHLH TRANSCRIPTION FACTOR"/>
    <property type="match status" value="1"/>
</dbReference>
<dbReference type="GO" id="GO:0046983">
    <property type="term" value="F:protein dimerization activity"/>
    <property type="evidence" value="ECO:0007669"/>
    <property type="project" value="InterPro"/>
</dbReference>
<evidence type="ECO:0000313" key="5">
    <source>
        <dbReference type="EMBL" id="GJN31681.1"/>
    </source>
</evidence>
<evidence type="ECO:0000256" key="2">
    <source>
        <dbReference type="ARBA" id="ARBA00023015"/>
    </source>
</evidence>
<dbReference type="EMBL" id="BQKI01000199">
    <property type="protein sequence ID" value="GJN40724.1"/>
    <property type="molecule type" value="Genomic_DNA"/>
</dbReference>
<dbReference type="AlphaFoldDB" id="A0AAV5FYD5"/>
<proteinExistence type="inferred from homology"/>
<organism evidence="6 7">
    <name type="scientific">Eleusine coracana subsp. coracana</name>
    <dbReference type="NCBI Taxonomy" id="191504"/>
    <lineage>
        <taxon>Eukaryota</taxon>
        <taxon>Viridiplantae</taxon>
        <taxon>Streptophyta</taxon>
        <taxon>Embryophyta</taxon>
        <taxon>Tracheophyta</taxon>
        <taxon>Spermatophyta</taxon>
        <taxon>Magnoliopsida</taxon>
        <taxon>Liliopsida</taxon>
        <taxon>Poales</taxon>
        <taxon>Poaceae</taxon>
        <taxon>PACMAD clade</taxon>
        <taxon>Chloridoideae</taxon>
        <taxon>Cynodonteae</taxon>
        <taxon>Eleusininae</taxon>
        <taxon>Eleusine</taxon>
    </lineage>
</organism>
<comment type="caution">
    <text evidence="6">The sequence shown here is derived from an EMBL/GenBank/DDBJ whole genome shotgun (WGS) entry which is preliminary data.</text>
</comment>
<evidence type="ECO:0000256" key="3">
    <source>
        <dbReference type="ARBA" id="ARBA00023163"/>
    </source>
</evidence>
<protein>
    <recommendedName>
        <fullName evidence="4">BHLH domain-containing protein</fullName>
    </recommendedName>
</protein>
<feature type="domain" description="BHLH" evidence="4">
    <location>
        <begin position="140"/>
        <end position="189"/>
    </location>
</feature>
<reference evidence="6" key="1">
    <citation type="journal article" date="2018" name="DNA Res.">
        <title>Multiple hybrid de novo genome assembly of finger millet, an orphan allotetraploid crop.</title>
        <authorList>
            <person name="Hatakeyama M."/>
            <person name="Aluri S."/>
            <person name="Balachadran M.T."/>
            <person name="Sivarajan S.R."/>
            <person name="Patrignani A."/>
            <person name="Gruter S."/>
            <person name="Poveda L."/>
            <person name="Shimizu-Inatsugi R."/>
            <person name="Baeten J."/>
            <person name="Francoijs K.J."/>
            <person name="Nataraja K.N."/>
            <person name="Reddy Y.A.N."/>
            <person name="Phadnis S."/>
            <person name="Ravikumar R.L."/>
            <person name="Schlapbach R."/>
            <person name="Sreeman S.M."/>
            <person name="Shimizu K.K."/>
        </authorList>
    </citation>
    <scope>NUCLEOTIDE SEQUENCE</scope>
</reference>
<dbReference type="Gene3D" id="4.10.280.10">
    <property type="entry name" value="Helix-loop-helix DNA-binding domain"/>
    <property type="match status" value="1"/>
</dbReference>
<dbReference type="InterPro" id="IPR052610">
    <property type="entry name" value="bHLH_transcription_regulator"/>
</dbReference>
<dbReference type="Pfam" id="PF00010">
    <property type="entry name" value="HLH"/>
    <property type="match status" value="1"/>
</dbReference>
<keyword evidence="7" id="KW-1185">Reference proteome</keyword>
<dbReference type="InterPro" id="IPR036638">
    <property type="entry name" value="HLH_DNA-bd_sf"/>
</dbReference>
<dbReference type="PANTHER" id="PTHR45959:SF2">
    <property type="entry name" value="BHLH TRANSCRIPTION FACTOR"/>
    <property type="match status" value="1"/>
</dbReference>
<evidence type="ECO:0000313" key="7">
    <source>
        <dbReference type="Proteomes" id="UP001054889"/>
    </source>
</evidence>
<sequence length="189" mass="20446">MEDSTLFMQWAMHTPLQQEQPASAVGDRASPQVFRDPSHVQELIMGGPAANTWIPGGNTSTDGSVSRIAAAAPKDCDVLRLPPLLPNLARNAPSSRTGDNAVASWNFSAATAPGPSELPYSSQPTRTASLRCARTASLAPYAREHIMAERKRREKINQRFVELSAVIPSLTKVCLLPSQNFLDINPNLT</sequence>
<dbReference type="InterPro" id="IPR011598">
    <property type="entry name" value="bHLH_dom"/>
</dbReference>
<name>A0AAV5FYD5_ELECO</name>
<dbReference type="PROSITE" id="PS50888">
    <property type="entry name" value="BHLH"/>
    <property type="match status" value="1"/>
</dbReference>
<evidence type="ECO:0000313" key="6">
    <source>
        <dbReference type="EMBL" id="GJN40724.1"/>
    </source>
</evidence>
<dbReference type="Proteomes" id="UP001054889">
    <property type="component" value="Unassembled WGS sequence"/>
</dbReference>
<gene>
    <name evidence="6" type="primary">gn00017</name>
    <name evidence="5" type="synonym">gb20107</name>
    <name evidence="5" type="ORF">PR202_gb20107</name>
    <name evidence="6" type="ORF">PR202_gn00017</name>
</gene>
<keyword evidence="3" id="KW-0804">Transcription</keyword>
<reference evidence="6" key="2">
    <citation type="submission" date="2021-12" db="EMBL/GenBank/DDBJ databases">
        <title>Resequencing data analysis of finger millet.</title>
        <authorList>
            <person name="Hatakeyama M."/>
            <person name="Aluri S."/>
            <person name="Balachadran M.T."/>
            <person name="Sivarajan S.R."/>
            <person name="Poveda L."/>
            <person name="Shimizu-Inatsugi R."/>
            <person name="Schlapbach R."/>
            <person name="Sreeman S.M."/>
            <person name="Shimizu K.K."/>
        </authorList>
    </citation>
    <scope>NUCLEOTIDE SEQUENCE</scope>
</reference>
<comment type="similarity">
    <text evidence="1">Belongs to the bHLH protein family.</text>
</comment>
<dbReference type="SUPFAM" id="SSF47459">
    <property type="entry name" value="HLH, helix-loop-helix DNA-binding domain"/>
    <property type="match status" value="1"/>
</dbReference>
<evidence type="ECO:0000256" key="1">
    <source>
        <dbReference type="ARBA" id="ARBA00005510"/>
    </source>
</evidence>